<protein>
    <recommendedName>
        <fullName evidence="1">Glyoxal oxidase N-terminal domain-containing protein</fullName>
    </recommendedName>
</protein>
<dbReference type="AlphaFoldDB" id="A0AAN9MDB6"/>
<dbReference type="PANTHER" id="PTHR32208:SF62">
    <property type="entry name" value="OXIDASE, PUTATIVE, EXPRESSED-RELATED"/>
    <property type="match status" value="1"/>
</dbReference>
<dbReference type="PANTHER" id="PTHR32208">
    <property type="entry name" value="SECRETED PROTEIN-RELATED"/>
    <property type="match status" value="1"/>
</dbReference>
<dbReference type="EMBL" id="JAYMYR010000007">
    <property type="protein sequence ID" value="KAK7352755.1"/>
    <property type="molecule type" value="Genomic_DNA"/>
</dbReference>
<feature type="domain" description="Glyoxal oxidase N-terminal" evidence="1">
    <location>
        <begin position="2"/>
        <end position="82"/>
    </location>
</feature>
<dbReference type="InterPro" id="IPR009880">
    <property type="entry name" value="Glyoxal_oxidase_N"/>
</dbReference>
<proteinExistence type="predicted"/>
<accession>A0AAN9MDB6</accession>
<dbReference type="Proteomes" id="UP001374584">
    <property type="component" value="Unassembled WGS sequence"/>
</dbReference>
<sequence length="114" mass="12793">MILLPFKNLRESNVEAEVLICDGAPKGAFPNSLSGRFTDALKTCARIKIIDSKLSWVMETMLVGRVMSDMVLLPIDDVLIVNDLFLSFLLVLYCKGLLNSYMSFVKKMVVIFLT</sequence>
<name>A0AAN9MDB6_PHACN</name>
<dbReference type="Gene3D" id="2.130.10.80">
    <property type="entry name" value="Galactose oxidase/kelch, beta-propeller"/>
    <property type="match status" value="1"/>
</dbReference>
<dbReference type="Pfam" id="PF07250">
    <property type="entry name" value="Glyoxal_oxid_N"/>
    <property type="match status" value="1"/>
</dbReference>
<comment type="caution">
    <text evidence="2">The sequence shown here is derived from an EMBL/GenBank/DDBJ whole genome shotgun (WGS) entry which is preliminary data.</text>
</comment>
<keyword evidence="3" id="KW-1185">Reference proteome</keyword>
<evidence type="ECO:0000259" key="1">
    <source>
        <dbReference type="Pfam" id="PF07250"/>
    </source>
</evidence>
<evidence type="ECO:0000313" key="2">
    <source>
        <dbReference type="EMBL" id="KAK7352755.1"/>
    </source>
</evidence>
<gene>
    <name evidence="2" type="ORF">VNO80_18183</name>
</gene>
<dbReference type="InterPro" id="IPR037293">
    <property type="entry name" value="Gal_Oxidase_central_sf"/>
</dbReference>
<organism evidence="2 3">
    <name type="scientific">Phaseolus coccineus</name>
    <name type="common">Scarlet runner bean</name>
    <name type="synonym">Phaseolus multiflorus</name>
    <dbReference type="NCBI Taxonomy" id="3886"/>
    <lineage>
        <taxon>Eukaryota</taxon>
        <taxon>Viridiplantae</taxon>
        <taxon>Streptophyta</taxon>
        <taxon>Embryophyta</taxon>
        <taxon>Tracheophyta</taxon>
        <taxon>Spermatophyta</taxon>
        <taxon>Magnoliopsida</taxon>
        <taxon>eudicotyledons</taxon>
        <taxon>Gunneridae</taxon>
        <taxon>Pentapetalae</taxon>
        <taxon>rosids</taxon>
        <taxon>fabids</taxon>
        <taxon>Fabales</taxon>
        <taxon>Fabaceae</taxon>
        <taxon>Papilionoideae</taxon>
        <taxon>50 kb inversion clade</taxon>
        <taxon>NPAAA clade</taxon>
        <taxon>indigoferoid/millettioid clade</taxon>
        <taxon>Phaseoleae</taxon>
        <taxon>Phaseolus</taxon>
    </lineage>
</organism>
<evidence type="ECO:0000313" key="3">
    <source>
        <dbReference type="Proteomes" id="UP001374584"/>
    </source>
</evidence>
<reference evidence="2 3" key="1">
    <citation type="submission" date="2024-01" db="EMBL/GenBank/DDBJ databases">
        <title>The genomes of 5 underutilized Papilionoideae crops provide insights into root nodulation and disease resistanc.</title>
        <authorList>
            <person name="Jiang F."/>
        </authorList>
    </citation>
    <scope>NUCLEOTIDE SEQUENCE [LARGE SCALE GENOMIC DNA]</scope>
    <source>
        <strain evidence="2">JINMINGXINNONG_FW02</strain>
        <tissue evidence="2">Leaves</tissue>
    </source>
</reference>